<accession>A0ABY7TNF9</accession>
<evidence type="ECO:0000259" key="1">
    <source>
        <dbReference type="Pfam" id="PF05170"/>
    </source>
</evidence>
<dbReference type="Proteomes" id="UP001220395">
    <property type="component" value="Chromosome"/>
</dbReference>
<protein>
    <submittedName>
        <fullName evidence="2">AsmA family protein</fullName>
    </submittedName>
</protein>
<dbReference type="PANTHER" id="PTHR30441">
    <property type="entry name" value="DUF748 DOMAIN-CONTAINING PROTEIN"/>
    <property type="match status" value="1"/>
</dbReference>
<name>A0ABY7TNF9_9SPHN</name>
<sequence>MTSETATPPPRPARALRLIGIAVVAGLLLLIALAAVPWQLLKGQIATRLADRFGAPVSIGSMTRQTGLSFHPTIEIRDLVVAQPRQAEIIRARRLAVRFAVLPVLVGRLRIESATLDGVTVRLARDAAGRWSFESDGKAGGGSGGQALEQLTVRNSRLILSDAKRHMTIDAGWSADARGLRLHGRGTHRGRPMTLRLDSGPVVRDRPWGFRIALASPLLRFQGQGRTDRPLAIGQMKATIAAWAGDARYLDDVIEAGLPGTQPVSLTATVRHDRPDWTISGLTGRIGRSPLAGDLTVRKREERTILDGSVRFAALDFADLASSAGRARAAARQRAIGPRVIPDTEIHFEKLARTDGTLRIHVARLIGEGPMYFRGVRTVMTMDHRLLTLTPLTISLPHGRMNGRMAVDHRTGDPKLSVNLTMTGARLEDLVGSNRIAGPIAGRLRVTGTGRTIRAALANAGGSIGLAGQGASVDRTLAIAASGDVLKAAGRAIGGSDGSRTSVRCVVAQLRLTPGRVDARRMLVDTEISRANGEGVIRLPSETVDLAFTGRAKDPGAIQLEAPIRLKGSLSKPDVQLVPESVRGKGAFAKAAAILKGLSTGNHRPVVTPIDCKALSADALK</sequence>
<proteinExistence type="predicted"/>
<dbReference type="RefSeq" id="WP_273690093.1">
    <property type="nucleotide sequence ID" value="NZ_CP117411.1"/>
</dbReference>
<dbReference type="PANTHER" id="PTHR30441:SF4">
    <property type="entry name" value="PROTEIN ASMA"/>
    <property type="match status" value="1"/>
</dbReference>
<evidence type="ECO:0000313" key="2">
    <source>
        <dbReference type="EMBL" id="WCT74765.1"/>
    </source>
</evidence>
<dbReference type="InterPro" id="IPR052894">
    <property type="entry name" value="AsmA-related"/>
</dbReference>
<dbReference type="InterPro" id="IPR007844">
    <property type="entry name" value="AsmA"/>
</dbReference>
<organism evidence="2 3">
    <name type="scientific">Sphingomonas naphthae</name>
    <dbReference type="NCBI Taxonomy" id="1813468"/>
    <lineage>
        <taxon>Bacteria</taxon>
        <taxon>Pseudomonadati</taxon>
        <taxon>Pseudomonadota</taxon>
        <taxon>Alphaproteobacteria</taxon>
        <taxon>Sphingomonadales</taxon>
        <taxon>Sphingomonadaceae</taxon>
        <taxon>Sphingomonas</taxon>
    </lineage>
</organism>
<dbReference type="Pfam" id="PF05170">
    <property type="entry name" value="AsmA"/>
    <property type="match status" value="1"/>
</dbReference>
<keyword evidence="3" id="KW-1185">Reference proteome</keyword>
<dbReference type="EMBL" id="CP117411">
    <property type="protein sequence ID" value="WCT74765.1"/>
    <property type="molecule type" value="Genomic_DNA"/>
</dbReference>
<gene>
    <name evidence="2" type="ORF">PQ455_05945</name>
</gene>
<evidence type="ECO:0000313" key="3">
    <source>
        <dbReference type="Proteomes" id="UP001220395"/>
    </source>
</evidence>
<feature type="domain" description="AsmA" evidence="1">
    <location>
        <begin position="18"/>
        <end position="138"/>
    </location>
</feature>
<reference evidence="2 3" key="1">
    <citation type="submission" date="2023-02" db="EMBL/GenBank/DDBJ databases">
        <title>Genome sequence of Sphingomonas naphthae.</title>
        <authorList>
            <person name="Kim S."/>
            <person name="Heo J."/>
            <person name="Kwon S.-W."/>
        </authorList>
    </citation>
    <scope>NUCLEOTIDE SEQUENCE [LARGE SCALE GENOMIC DNA]</scope>
    <source>
        <strain evidence="2 3">KACC 18716</strain>
    </source>
</reference>